<feature type="domain" description="SSD" evidence="7">
    <location>
        <begin position="234"/>
        <end position="358"/>
    </location>
</feature>
<comment type="subcellular location">
    <subcellularLocation>
        <location evidence="1">Cell membrane</location>
        <topology evidence="1">Multi-pass membrane protein</topology>
    </subcellularLocation>
</comment>
<feature type="transmembrane region" description="Helical" evidence="6">
    <location>
        <begin position="210"/>
        <end position="226"/>
    </location>
</feature>
<dbReference type="Pfam" id="PF03176">
    <property type="entry name" value="MMPL"/>
    <property type="match status" value="2"/>
</dbReference>
<evidence type="ECO:0000256" key="5">
    <source>
        <dbReference type="ARBA" id="ARBA00023136"/>
    </source>
</evidence>
<dbReference type="InterPro" id="IPR000731">
    <property type="entry name" value="SSD"/>
</dbReference>
<comment type="caution">
    <text evidence="8">The sequence shown here is derived from an EMBL/GenBank/DDBJ whole genome shotgun (WGS) entry which is preliminary data.</text>
</comment>
<evidence type="ECO:0000256" key="2">
    <source>
        <dbReference type="ARBA" id="ARBA00022475"/>
    </source>
</evidence>
<dbReference type="PROSITE" id="PS50156">
    <property type="entry name" value="SSD"/>
    <property type="match status" value="1"/>
</dbReference>
<dbReference type="SUPFAM" id="SSF82866">
    <property type="entry name" value="Multidrug efflux transporter AcrB transmembrane domain"/>
    <property type="match status" value="2"/>
</dbReference>
<dbReference type="InterPro" id="IPR004869">
    <property type="entry name" value="MMPL_dom"/>
</dbReference>
<feature type="transmembrane region" description="Helical" evidence="6">
    <location>
        <begin position="261"/>
        <end position="281"/>
    </location>
</feature>
<dbReference type="PANTHER" id="PTHR33406">
    <property type="entry name" value="MEMBRANE PROTEIN MJ1562-RELATED"/>
    <property type="match status" value="1"/>
</dbReference>
<evidence type="ECO:0000313" key="8">
    <source>
        <dbReference type="EMBL" id="RKH47410.1"/>
    </source>
</evidence>
<sequence>MLAGLLLASALTLPHLKMESGTEPFFDRGSPLQAELDEVNAHFVNDELLYVGYRTDDVFSRASLEQVRALSDALQRLQLPGYEAEASPVEKVTSLTHVKDLVGDSEGFRTLPLVPETTPEEPAVLAALRERARRNPLIRGGLLSDVSPSVGALSVRLVNGLDDARKAALVAEVRRLLAQEEARHATRFFLTGGPVVEADTAHSMRVDLERFIPLVYALAVALLWAFSRRLPGVLLAVANVTGCLLVGMASLTWVGGSINNLSTLLPPVMMVLSVANVIHFLSEWARNAREETPERAPVRTLAELMVPVFMCDLTTAVGFGSLAVSPTPAVREFGLAAALAVMLSMGVSFLLLPLAARLRPASWYIRREPARGPGRLDAWMAAYVRWMFRHPRWLAAAAVALSLVAGVGMTRLKVDENSLEQFREGTLLRQHTRFVEDHLGGTTQLIVSIRAAEPERFLEPAELRKLEALDTFLKQEVGADHVTSLVDHVKLLHREFEEGRPESFRIPDTREQVAQLLQLDGDDSLGESVDASYQWVRGVARVKEHGSSRLQGLYGRVSAYLQEHFPASEGYRAVATGQGRLWVEMTDNIIGSQINSLGLSFLLIFGPIFLVFRSVRAGLFTIPSNLFPIACVLGWMGWAGIPLSLSTTMASPIVLGIAVDDTIHFIQYMRERLRVHGDPERALEETLSTKGLGAFWIALVIGLGMLVVVVSNFNPTRNFGLLTALAMLAGLVGELLLLGPLILVTRSRLGVDVLPRPDESLPALEQ</sequence>
<dbReference type="OrthoDB" id="9794724at2"/>
<protein>
    <recommendedName>
        <fullName evidence="7">SSD domain-containing protein</fullName>
    </recommendedName>
</protein>
<keyword evidence="5 6" id="KW-0472">Membrane</keyword>
<dbReference type="RefSeq" id="WP_120623712.1">
    <property type="nucleotide sequence ID" value="NZ_RAWG01000011.1"/>
</dbReference>
<feature type="transmembrane region" description="Helical" evidence="6">
    <location>
        <begin position="335"/>
        <end position="356"/>
    </location>
</feature>
<proteinExistence type="predicted"/>
<reference evidence="9" key="1">
    <citation type="submission" date="2018-09" db="EMBL/GenBank/DDBJ databases">
        <authorList>
            <person name="Livingstone P.G."/>
            <person name="Whitworth D.E."/>
        </authorList>
    </citation>
    <scope>NUCLEOTIDE SEQUENCE [LARGE SCALE GENOMIC DNA]</scope>
    <source>
        <strain evidence="9">CA040B</strain>
    </source>
</reference>
<dbReference type="PANTHER" id="PTHR33406:SF12">
    <property type="entry name" value="BLR2997 PROTEIN"/>
    <property type="match status" value="1"/>
</dbReference>
<organism evidence="8 9">
    <name type="scientific">Corallococcus sicarius</name>
    <dbReference type="NCBI Taxonomy" id="2316726"/>
    <lineage>
        <taxon>Bacteria</taxon>
        <taxon>Pseudomonadati</taxon>
        <taxon>Myxococcota</taxon>
        <taxon>Myxococcia</taxon>
        <taxon>Myxococcales</taxon>
        <taxon>Cystobacterineae</taxon>
        <taxon>Myxococcaceae</taxon>
        <taxon>Corallococcus</taxon>
    </lineage>
</organism>
<evidence type="ECO:0000256" key="4">
    <source>
        <dbReference type="ARBA" id="ARBA00022989"/>
    </source>
</evidence>
<feature type="transmembrane region" description="Helical" evidence="6">
    <location>
        <begin position="619"/>
        <end position="638"/>
    </location>
</feature>
<evidence type="ECO:0000313" key="9">
    <source>
        <dbReference type="Proteomes" id="UP000273405"/>
    </source>
</evidence>
<feature type="transmembrane region" description="Helical" evidence="6">
    <location>
        <begin position="233"/>
        <end position="255"/>
    </location>
</feature>
<keyword evidence="9" id="KW-1185">Reference proteome</keyword>
<feature type="transmembrane region" description="Helical" evidence="6">
    <location>
        <begin position="691"/>
        <end position="713"/>
    </location>
</feature>
<evidence type="ECO:0000256" key="6">
    <source>
        <dbReference type="SAM" id="Phobius"/>
    </source>
</evidence>
<dbReference type="EMBL" id="RAWG01000011">
    <property type="protein sequence ID" value="RKH47410.1"/>
    <property type="molecule type" value="Genomic_DNA"/>
</dbReference>
<name>A0A3A8NW78_9BACT</name>
<evidence type="ECO:0000256" key="3">
    <source>
        <dbReference type="ARBA" id="ARBA00022692"/>
    </source>
</evidence>
<keyword evidence="2" id="KW-1003">Cell membrane</keyword>
<feature type="transmembrane region" description="Helical" evidence="6">
    <location>
        <begin position="393"/>
        <end position="412"/>
    </location>
</feature>
<feature type="transmembrane region" description="Helical" evidence="6">
    <location>
        <begin position="719"/>
        <end position="744"/>
    </location>
</feature>
<feature type="transmembrane region" description="Helical" evidence="6">
    <location>
        <begin position="594"/>
        <end position="612"/>
    </location>
</feature>
<dbReference type="Proteomes" id="UP000273405">
    <property type="component" value="Unassembled WGS sequence"/>
</dbReference>
<dbReference type="AlphaFoldDB" id="A0A3A8NW78"/>
<gene>
    <name evidence="8" type="ORF">D7X12_02805</name>
</gene>
<dbReference type="GO" id="GO:0005886">
    <property type="term" value="C:plasma membrane"/>
    <property type="evidence" value="ECO:0007669"/>
    <property type="project" value="UniProtKB-SubCell"/>
</dbReference>
<accession>A0A3A8NW78</accession>
<dbReference type="Gene3D" id="1.20.1640.10">
    <property type="entry name" value="Multidrug efflux transporter AcrB transmembrane domain"/>
    <property type="match status" value="2"/>
</dbReference>
<feature type="transmembrane region" description="Helical" evidence="6">
    <location>
        <begin position="301"/>
        <end position="323"/>
    </location>
</feature>
<dbReference type="InterPro" id="IPR050545">
    <property type="entry name" value="Mycobact_MmpL"/>
</dbReference>
<evidence type="ECO:0000256" key="1">
    <source>
        <dbReference type="ARBA" id="ARBA00004651"/>
    </source>
</evidence>
<evidence type="ECO:0000259" key="7">
    <source>
        <dbReference type="PROSITE" id="PS50156"/>
    </source>
</evidence>
<keyword evidence="4 6" id="KW-1133">Transmembrane helix</keyword>
<keyword evidence="3 6" id="KW-0812">Transmembrane</keyword>